<comment type="caution">
    <text evidence="2">The sequence shown here is derived from an EMBL/GenBank/DDBJ whole genome shotgun (WGS) entry which is preliminary data.</text>
</comment>
<evidence type="ECO:0000256" key="1">
    <source>
        <dbReference type="SAM" id="MobiDB-lite"/>
    </source>
</evidence>
<reference evidence="2 3" key="1">
    <citation type="submission" date="2019-05" db="EMBL/GenBank/DDBJ databases">
        <title>Another draft genome of Portunus trituberculatus and its Hox gene families provides insights of decapod evolution.</title>
        <authorList>
            <person name="Jeong J.-H."/>
            <person name="Song I."/>
            <person name="Kim S."/>
            <person name="Choi T."/>
            <person name="Kim D."/>
            <person name="Ryu S."/>
            <person name="Kim W."/>
        </authorList>
    </citation>
    <scope>NUCLEOTIDE SEQUENCE [LARGE SCALE GENOMIC DNA]</scope>
    <source>
        <tissue evidence="2">Muscle</tissue>
    </source>
</reference>
<proteinExistence type="predicted"/>
<keyword evidence="3" id="KW-1185">Reference proteome</keyword>
<feature type="compositionally biased region" description="Basic and acidic residues" evidence="1">
    <location>
        <begin position="55"/>
        <end position="67"/>
    </location>
</feature>
<name>A0A5B7H8P4_PORTR</name>
<protein>
    <submittedName>
        <fullName evidence="2">Uncharacterized protein</fullName>
    </submittedName>
</protein>
<evidence type="ECO:0000313" key="3">
    <source>
        <dbReference type="Proteomes" id="UP000324222"/>
    </source>
</evidence>
<dbReference type="Proteomes" id="UP000324222">
    <property type="component" value="Unassembled WGS sequence"/>
</dbReference>
<feature type="region of interest" description="Disordered" evidence="1">
    <location>
        <begin position="46"/>
        <end position="67"/>
    </location>
</feature>
<evidence type="ECO:0000313" key="2">
    <source>
        <dbReference type="EMBL" id="MPC65617.1"/>
    </source>
</evidence>
<gene>
    <name evidence="2" type="ORF">E2C01_059755</name>
</gene>
<dbReference type="EMBL" id="VSRR010023591">
    <property type="protein sequence ID" value="MPC65617.1"/>
    <property type="molecule type" value="Genomic_DNA"/>
</dbReference>
<sequence length="67" mass="7435">MVKQVWGATHRPGVNARTDLAAAGGRAGVPVSIYIMCLEVKVPSFEARGTRPRPKPRDREIHTKRLK</sequence>
<accession>A0A5B7H8P4</accession>
<organism evidence="2 3">
    <name type="scientific">Portunus trituberculatus</name>
    <name type="common">Swimming crab</name>
    <name type="synonym">Neptunus trituberculatus</name>
    <dbReference type="NCBI Taxonomy" id="210409"/>
    <lineage>
        <taxon>Eukaryota</taxon>
        <taxon>Metazoa</taxon>
        <taxon>Ecdysozoa</taxon>
        <taxon>Arthropoda</taxon>
        <taxon>Crustacea</taxon>
        <taxon>Multicrustacea</taxon>
        <taxon>Malacostraca</taxon>
        <taxon>Eumalacostraca</taxon>
        <taxon>Eucarida</taxon>
        <taxon>Decapoda</taxon>
        <taxon>Pleocyemata</taxon>
        <taxon>Brachyura</taxon>
        <taxon>Eubrachyura</taxon>
        <taxon>Portunoidea</taxon>
        <taxon>Portunidae</taxon>
        <taxon>Portuninae</taxon>
        <taxon>Portunus</taxon>
    </lineage>
</organism>
<dbReference type="AlphaFoldDB" id="A0A5B7H8P4"/>